<name>A8DJL3_9BACT</name>
<protein>
    <submittedName>
        <fullName evidence="1">Uncharacterized protein</fullName>
    </submittedName>
</protein>
<accession>A8DJL3</accession>
<sequence length="44" mass="4730">MSGYLSSTDAIAQYLTKGSFSPEVVKHQSSLASVTPDCRILPML</sequence>
<reference evidence="1" key="1">
    <citation type="journal article" date="2007" name="Science">
        <title>Candidatus Chloracidobacterium thermophilum: an aerobic phototrophic Acidobacterium.</title>
        <authorList>
            <person name="Bryant D.A."/>
            <person name="Costas A.M."/>
            <person name="Maresca J.A."/>
            <person name="Chew A.G."/>
            <person name="Klatt C.G."/>
            <person name="Bateson M.M."/>
            <person name="Tallon L.J."/>
            <person name="Hostetler J."/>
            <person name="Nelson W.C."/>
            <person name="Heidelberg J.F."/>
            <person name="Ward D.M."/>
        </authorList>
    </citation>
    <scope>NUCLEOTIDE SEQUENCE</scope>
</reference>
<gene>
    <name evidence="1" type="ORF">YS_M60-F11.106</name>
</gene>
<dbReference type="EMBL" id="EF531339">
    <property type="protein sequence ID" value="ABV27335.1"/>
    <property type="molecule type" value="Genomic_DNA"/>
</dbReference>
<proteinExistence type="predicted"/>
<evidence type="ECO:0000313" key="1">
    <source>
        <dbReference type="EMBL" id="ABV27335.1"/>
    </source>
</evidence>
<organism evidence="1">
    <name type="scientific">Chloracidobacterium thermophilum</name>
    <dbReference type="NCBI Taxonomy" id="458033"/>
    <lineage>
        <taxon>Bacteria</taxon>
        <taxon>Pseudomonadati</taxon>
        <taxon>Acidobacteriota</taxon>
        <taxon>Terriglobia</taxon>
        <taxon>Terriglobales</taxon>
        <taxon>Acidobacteriaceae</taxon>
        <taxon>Chloracidobacterium</taxon>
    </lineage>
</organism>
<dbReference type="AlphaFoldDB" id="A8DJL3"/>